<dbReference type="Gene3D" id="3.40.720.10">
    <property type="entry name" value="Alkaline Phosphatase, subunit A"/>
    <property type="match status" value="1"/>
</dbReference>
<evidence type="ECO:0000256" key="1">
    <source>
        <dbReference type="ARBA" id="ARBA00001913"/>
    </source>
</evidence>
<keyword evidence="9" id="KW-1185">Reference proteome</keyword>
<evidence type="ECO:0000256" key="5">
    <source>
        <dbReference type="ARBA" id="ARBA00023180"/>
    </source>
</evidence>
<dbReference type="InterPro" id="IPR000917">
    <property type="entry name" value="Sulfatase_N"/>
</dbReference>
<dbReference type="AlphaFoldDB" id="A0AAN8Q114"/>
<reference evidence="8 9" key="1">
    <citation type="submission" date="2024-01" db="EMBL/GenBank/DDBJ databases">
        <title>The genome of the rayed Mediterranean limpet Patella caerulea (Linnaeus, 1758).</title>
        <authorList>
            <person name="Anh-Thu Weber A."/>
            <person name="Halstead-Nussloch G."/>
        </authorList>
    </citation>
    <scope>NUCLEOTIDE SEQUENCE [LARGE SCALE GENOMIC DNA]</scope>
    <source>
        <strain evidence="8">AATW-2023a</strain>
        <tissue evidence="8">Whole specimen</tissue>
    </source>
</reference>
<keyword evidence="4" id="KW-0378">Hydrolase</keyword>
<evidence type="ECO:0000256" key="2">
    <source>
        <dbReference type="ARBA" id="ARBA00008779"/>
    </source>
</evidence>
<protein>
    <recommendedName>
        <fullName evidence="7">Sulfatase N-terminal domain-containing protein</fullName>
    </recommendedName>
</protein>
<evidence type="ECO:0000313" key="8">
    <source>
        <dbReference type="EMBL" id="KAK6183806.1"/>
    </source>
</evidence>
<feature type="signal peptide" evidence="6">
    <location>
        <begin position="1"/>
        <end position="26"/>
    </location>
</feature>
<dbReference type="PROSITE" id="PS00523">
    <property type="entry name" value="SULFATASE_1"/>
    <property type="match status" value="1"/>
</dbReference>
<feature type="chain" id="PRO_5042953973" description="Sulfatase N-terminal domain-containing protein" evidence="6">
    <location>
        <begin position="27"/>
        <end position="507"/>
    </location>
</feature>
<keyword evidence="3 6" id="KW-0732">Signal</keyword>
<dbReference type="Proteomes" id="UP001347796">
    <property type="component" value="Unassembled WGS sequence"/>
</dbReference>
<dbReference type="GO" id="GO:0030200">
    <property type="term" value="P:heparan sulfate proteoglycan catabolic process"/>
    <property type="evidence" value="ECO:0007669"/>
    <property type="project" value="TreeGrafter"/>
</dbReference>
<dbReference type="EMBL" id="JAZGQO010000006">
    <property type="protein sequence ID" value="KAK6183806.1"/>
    <property type="molecule type" value="Genomic_DNA"/>
</dbReference>
<evidence type="ECO:0000256" key="6">
    <source>
        <dbReference type="SAM" id="SignalP"/>
    </source>
</evidence>
<comment type="caution">
    <text evidence="8">The sequence shown here is derived from an EMBL/GenBank/DDBJ whole genome shotgun (WGS) entry which is preliminary data.</text>
</comment>
<comment type="similarity">
    <text evidence="2">Belongs to the sulfatase family.</text>
</comment>
<feature type="domain" description="Sulfatase N-terminal" evidence="7">
    <location>
        <begin position="28"/>
        <end position="332"/>
    </location>
</feature>
<sequence length="507" mass="57533">MARTMFNIHLLTIIFDLCVLSFTVSAAKNVVLMFGDDAGIQLGAYNNPVCKTPHLDNLASRGVTFKYGYTSVSSCSPSRSALLTGLPQHQNGIYGLASGQFHFSSFDNVISLPKILSKNQIRTGIIGKYHVQPESVYTFDFMQTDATHDGNSIGRNITLMNEYFEQFISTNDSRPFFLYMAFHDTHRCNVPDVYGEFCEKFGDPSKSNGTIPDWIPDYYDPMNVALETYIPDNSIARQDLANLYTVTGRLDQGVGLFMRTLEKYNLLDDTLIIYTSDNGIPFPGAKTNLYDHGMIEPFIVSSPDSKQNWGKTSNALASTTDIVPTILDWFDVQYPNWTLFKTQVKLTGQSLLPALSNVDATGFDHVFASHNLHEVTMYYPMRVIRTKDIRLIHNLNYFAPYPMALDIFDSPTFRKLLNDTQTGQPTEWIKSLKDYYYRSEFEMFNVTSDPNELVNLAYNPKYFSIFSDLKARLNAWQNETNDIWRCEPRGVLVTDGTCVSADNIFDN</sequence>
<dbReference type="CDD" id="cd16027">
    <property type="entry name" value="SGSH"/>
    <property type="match status" value="1"/>
</dbReference>
<evidence type="ECO:0000256" key="3">
    <source>
        <dbReference type="ARBA" id="ARBA00022729"/>
    </source>
</evidence>
<keyword evidence="5" id="KW-0325">Glycoprotein</keyword>
<comment type="cofactor">
    <cofactor evidence="1">
        <name>Ca(2+)</name>
        <dbReference type="ChEBI" id="CHEBI:29108"/>
    </cofactor>
</comment>
<dbReference type="GO" id="GO:0006027">
    <property type="term" value="P:glycosaminoglycan catabolic process"/>
    <property type="evidence" value="ECO:0007669"/>
    <property type="project" value="TreeGrafter"/>
</dbReference>
<dbReference type="SUPFAM" id="SSF53649">
    <property type="entry name" value="Alkaline phosphatase-like"/>
    <property type="match status" value="1"/>
</dbReference>
<organism evidence="8 9">
    <name type="scientific">Patella caerulea</name>
    <name type="common">Rayed Mediterranean limpet</name>
    <dbReference type="NCBI Taxonomy" id="87958"/>
    <lineage>
        <taxon>Eukaryota</taxon>
        <taxon>Metazoa</taxon>
        <taxon>Spiralia</taxon>
        <taxon>Lophotrochozoa</taxon>
        <taxon>Mollusca</taxon>
        <taxon>Gastropoda</taxon>
        <taxon>Patellogastropoda</taxon>
        <taxon>Patelloidea</taxon>
        <taxon>Patellidae</taxon>
        <taxon>Patella</taxon>
    </lineage>
</organism>
<dbReference type="Pfam" id="PF00884">
    <property type="entry name" value="Sulfatase"/>
    <property type="match status" value="1"/>
</dbReference>
<name>A0AAN8Q114_PATCE</name>
<evidence type="ECO:0000259" key="7">
    <source>
        <dbReference type="Pfam" id="PF00884"/>
    </source>
</evidence>
<proteinExistence type="inferred from homology"/>
<dbReference type="InterPro" id="IPR024607">
    <property type="entry name" value="Sulfatase_CS"/>
</dbReference>
<dbReference type="GO" id="GO:0016250">
    <property type="term" value="F:N-sulfoglucosamine sulfohydrolase activity"/>
    <property type="evidence" value="ECO:0007669"/>
    <property type="project" value="TreeGrafter"/>
</dbReference>
<dbReference type="PANTHER" id="PTHR43108">
    <property type="entry name" value="N-ACETYLGLUCOSAMINE-6-SULFATASE FAMILY MEMBER"/>
    <property type="match status" value="1"/>
</dbReference>
<accession>A0AAN8Q114</accession>
<dbReference type="InterPro" id="IPR017850">
    <property type="entry name" value="Alkaline_phosphatase_core_sf"/>
</dbReference>
<dbReference type="PANTHER" id="PTHR43108:SF6">
    <property type="entry name" value="N-SULPHOGLUCOSAMINE SULPHOHYDROLASE"/>
    <property type="match status" value="1"/>
</dbReference>
<gene>
    <name evidence="8" type="ORF">SNE40_006403</name>
</gene>
<evidence type="ECO:0000256" key="4">
    <source>
        <dbReference type="ARBA" id="ARBA00022801"/>
    </source>
</evidence>
<evidence type="ECO:0000313" key="9">
    <source>
        <dbReference type="Proteomes" id="UP001347796"/>
    </source>
</evidence>